<dbReference type="EMBL" id="CP034207">
    <property type="protein sequence ID" value="QBZ60228.1"/>
    <property type="molecule type" value="Genomic_DNA"/>
</dbReference>
<reference evidence="2 3" key="1">
    <citation type="journal article" date="2019" name="Mol. Biol. Evol.">
        <title>Blast fungal genomes show frequent chromosomal changes, gene gains and losses, and effector gene turnover.</title>
        <authorList>
            <person name="Gomez Luciano L.B."/>
            <person name="Jason Tsai I."/>
            <person name="Chuma I."/>
            <person name="Tosa Y."/>
            <person name="Chen Y.H."/>
            <person name="Li J.Y."/>
            <person name="Li M.Y."/>
            <person name="Jade Lu M.Y."/>
            <person name="Nakayashiki H."/>
            <person name="Li W.H."/>
        </authorList>
    </citation>
    <scope>NUCLEOTIDE SEQUENCE [LARGE SCALE GENOMIC DNA]</scope>
    <source>
        <strain evidence="2">MZ5-1-6</strain>
    </source>
</reference>
<proteinExistence type="predicted"/>
<evidence type="ECO:0000313" key="3">
    <source>
        <dbReference type="Proteomes" id="UP000294847"/>
    </source>
</evidence>
<feature type="compositionally biased region" description="Basic residues" evidence="1">
    <location>
        <begin position="11"/>
        <end position="28"/>
    </location>
</feature>
<protein>
    <submittedName>
        <fullName evidence="2">Uncharacterized protein</fullName>
    </submittedName>
</protein>
<feature type="compositionally biased region" description="Polar residues" evidence="1">
    <location>
        <begin position="30"/>
        <end position="46"/>
    </location>
</feature>
<feature type="region of interest" description="Disordered" evidence="1">
    <location>
        <begin position="1"/>
        <end position="46"/>
    </location>
</feature>
<evidence type="ECO:0000256" key="1">
    <source>
        <dbReference type="SAM" id="MobiDB-lite"/>
    </source>
</evidence>
<gene>
    <name evidence="2" type="ORF">PoMZ_07166</name>
</gene>
<name>A0A4V1C6K7_PYROR</name>
<accession>A0A4V1C6K7</accession>
<sequence>MRLSRSPPIHHCPKSVHLQKQRLSRRHQLGQVSKSNRSPVNASRCQGSAWSPKQCLSLRQPVRALKFPGLSRDLEALALTGRPAAGSHSYHPWTQFMAQAPLGSEAGCVHPVHWLSLSEKSDVATVIIRFIPEEAQLLMSIVRKHGTPSYILTYAAPATRKRLHFNNLNYYSIPDLPHNWVAPLWAEGAAWDLGRRLVLGVGRV</sequence>
<organism evidence="2 3">
    <name type="scientific">Pyricularia oryzae</name>
    <name type="common">Rice blast fungus</name>
    <name type="synonym">Magnaporthe oryzae</name>
    <dbReference type="NCBI Taxonomy" id="318829"/>
    <lineage>
        <taxon>Eukaryota</taxon>
        <taxon>Fungi</taxon>
        <taxon>Dikarya</taxon>
        <taxon>Ascomycota</taxon>
        <taxon>Pezizomycotina</taxon>
        <taxon>Sordariomycetes</taxon>
        <taxon>Sordariomycetidae</taxon>
        <taxon>Magnaporthales</taxon>
        <taxon>Pyriculariaceae</taxon>
        <taxon>Pyricularia</taxon>
    </lineage>
</organism>
<dbReference type="Proteomes" id="UP000294847">
    <property type="component" value="Chromosome 4"/>
</dbReference>
<evidence type="ECO:0000313" key="2">
    <source>
        <dbReference type="EMBL" id="QBZ60228.1"/>
    </source>
</evidence>
<dbReference type="AlphaFoldDB" id="A0A4V1C6K7"/>